<organism evidence="8 9">
    <name type="scientific">Tritrichomonas musculus</name>
    <dbReference type="NCBI Taxonomy" id="1915356"/>
    <lineage>
        <taxon>Eukaryota</taxon>
        <taxon>Metamonada</taxon>
        <taxon>Parabasalia</taxon>
        <taxon>Tritrichomonadida</taxon>
        <taxon>Tritrichomonadidae</taxon>
        <taxon>Tritrichomonas</taxon>
    </lineage>
</organism>
<dbReference type="Proteomes" id="UP001470230">
    <property type="component" value="Unassembled WGS sequence"/>
</dbReference>
<dbReference type="InterPro" id="IPR040193">
    <property type="entry name" value="EFHC1/EFHC2/EFHB"/>
</dbReference>
<comment type="subcellular location">
    <subcellularLocation>
        <location evidence="1">Cell projection</location>
        <location evidence="1">Cilium</location>
    </subcellularLocation>
    <subcellularLocation>
        <location evidence="2">Cytoplasm</location>
        <location evidence="2">Cytoskeleton</location>
    </subcellularLocation>
</comment>
<keyword evidence="5" id="KW-0206">Cytoskeleton</keyword>
<name>A0ABR2L9C9_9EUKA</name>
<evidence type="ECO:0000256" key="4">
    <source>
        <dbReference type="ARBA" id="ARBA00022737"/>
    </source>
</evidence>
<keyword evidence="4" id="KW-0677">Repeat</keyword>
<dbReference type="EMBL" id="JAPFFF010000001">
    <property type="protein sequence ID" value="KAK8899357.1"/>
    <property type="molecule type" value="Genomic_DNA"/>
</dbReference>
<gene>
    <name evidence="8" type="ORF">M9Y10_001671</name>
</gene>
<comment type="caution">
    <text evidence="8">The sequence shown here is derived from an EMBL/GenBank/DDBJ whole genome shotgun (WGS) entry which is preliminary data.</text>
</comment>
<reference evidence="8 9" key="1">
    <citation type="submission" date="2024-04" db="EMBL/GenBank/DDBJ databases">
        <title>Tritrichomonas musculus Genome.</title>
        <authorList>
            <person name="Alves-Ferreira E."/>
            <person name="Grigg M."/>
            <person name="Lorenzi H."/>
            <person name="Galac M."/>
        </authorList>
    </citation>
    <scope>NUCLEOTIDE SEQUENCE [LARGE SCALE GENOMIC DNA]</scope>
    <source>
        <strain evidence="8 9">EAF2021</strain>
    </source>
</reference>
<dbReference type="Pfam" id="PF06565">
    <property type="entry name" value="DM10_dom"/>
    <property type="match status" value="1"/>
</dbReference>
<protein>
    <recommendedName>
        <fullName evidence="7">DM10 domain-containing protein</fullName>
    </recommendedName>
</protein>
<sequence>MFGDDSDKYLVFEAILDSDEDDDKDRVFMIQYFLSNKTIQIFEKKDLKKRIDGGRFLSRMAVKDPRTGENYGDDAFYVGAKIQTAGRIFELVNAPEYTFCQMEAHSDRFKQADLQYAVDELSNYVKSVGVDLKAEFEGRDQNKSGKVTESDARKILFSFIPGITKQVGITILRRFVNNGNFDYASLVKYL</sequence>
<dbReference type="PROSITE" id="PS51336">
    <property type="entry name" value="DM10"/>
    <property type="match status" value="1"/>
</dbReference>
<feature type="domain" description="DM10" evidence="7">
    <location>
        <begin position="6"/>
        <end position="106"/>
    </location>
</feature>
<evidence type="ECO:0000256" key="3">
    <source>
        <dbReference type="ARBA" id="ARBA00022490"/>
    </source>
</evidence>
<dbReference type="PANTHER" id="PTHR12086:SF9">
    <property type="entry name" value="EF-HAND DOMAIN-CONTAINING PROTEIN 1"/>
    <property type="match status" value="1"/>
</dbReference>
<evidence type="ECO:0000313" key="8">
    <source>
        <dbReference type="EMBL" id="KAK8899357.1"/>
    </source>
</evidence>
<accession>A0ABR2L9C9</accession>
<evidence type="ECO:0000313" key="9">
    <source>
        <dbReference type="Proteomes" id="UP001470230"/>
    </source>
</evidence>
<proteinExistence type="predicted"/>
<dbReference type="Gene3D" id="2.30.29.170">
    <property type="match status" value="1"/>
</dbReference>
<keyword evidence="3" id="KW-0963">Cytoplasm</keyword>
<evidence type="ECO:0000256" key="1">
    <source>
        <dbReference type="ARBA" id="ARBA00004138"/>
    </source>
</evidence>
<keyword evidence="6" id="KW-0966">Cell projection</keyword>
<evidence type="ECO:0000256" key="6">
    <source>
        <dbReference type="ARBA" id="ARBA00023273"/>
    </source>
</evidence>
<dbReference type="SMART" id="SM00676">
    <property type="entry name" value="DM10"/>
    <property type="match status" value="1"/>
</dbReference>
<evidence type="ECO:0000256" key="2">
    <source>
        <dbReference type="ARBA" id="ARBA00004245"/>
    </source>
</evidence>
<keyword evidence="9" id="KW-1185">Reference proteome</keyword>
<dbReference type="InterPro" id="IPR006602">
    <property type="entry name" value="DM10_dom"/>
</dbReference>
<evidence type="ECO:0000256" key="5">
    <source>
        <dbReference type="ARBA" id="ARBA00023212"/>
    </source>
</evidence>
<dbReference type="PANTHER" id="PTHR12086">
    <property type="entry name" value="EF-HAND DOMAIN C-TERMINAL CONTAINING PROTEIN"/>
    <property type="match status" value="1"/>
</dbReference>
<evidence type="ECO:0000259" key="7">
    <source>
        <dbReference type="PROSITE" id="PS51336"/>
    </source>
</evidence>